<keyword evidence="5" id="KW-1185">Reference proteome</keyword>
<dbReference type="Gene3D" id="1.10.357.10">
    <property type="entry name" value="Tetracycline Repressor, domain 2"/>
    <property type="match status" value="1"/>
</dbReference>
<evidence type="ECO:0000313" key="4">
    <source>
        <dbReference type="EMBL" id="GAA3003291.1"/>
    </source>
</evidence>
<keyword evidence="1 2" id="KW-0238">DNA-binding</keyword>
<dbReference type="RefSeq" id="WP_344893135.1">
    <property type="nucleotide sequence ID" value="NZ_BAAAWD010000006.1"/>
</dbReference>
<dbReference type="InterPro" id="IPR023772">
    <property type="entry name" value="DNA-bd_HTH_TetR-type_CS"/>
</dbReference>
<dbReference type="InterPro" id="IPR009057">
    <property type="entry name" value="Homeodomain-like_sf"/>
</dbReference>
<dbReference type="PANTHER" id="PTHR43479:SF11">
    <property type="entry name" value="ACREF_ENVCD OPERON REPRESSOR-RELATED"/>
    <property type="match status" value="1"/>
</dbReference>
<dbReference type="PRINTS" id="PR00455">
    <property type="entry name" value="HTHTETR"/>
</dbReference>
<dbReference type="PROSITE" id="PS01081">
    <property type="entry name" value="HTH_TETR_1"/>
    <property type="match status" value="1"/>
</dbReference>
<feature type="DNA-binding region" description="H-T-H motif" evidence="2">
    <location>
        <begin position="36"/>
        <end position="55"/>
    </location>
</feature>
<evidence type="ECO:0000259" key="3">
    <source>
        <dbReference type="PROSITE" id="PS50977"/>
    </source>
</evidence>
<evidence type="ECO:0000313" key="5">
    <source>
        <dbReference type="Proteomes" id="UP001499930"/>
    </source>
</evidence>
<gene>
    <name evidence="4" type="ORF">GCM10017559_25840</name>
</gene>
<dbReference type="PANTHER" id="PTHR43479">
    <property type="entry name" value="ACREF/ENVCD OPERON REPRESSOR-RELATED"/>
    <property type="match status" value="1"/>
</dbReference>
<feature type="domain" description="HTH tetR-type" evidence="3">
    <location>
        <begin position="13"/>
        <end position="73"/>
    </location>
</feature>
<dbReference type="Pfam" id="PF00440">
    <property type="entry name" value="TetR_N"/>
    <property type="match status" value="1"/>
</dbReference>
<accession>A0ABN3XWG4</accession>
<dbReference type="SUPFAM" id="SSF46689">
    <property type="entry name" value="Homeodomain-like"/>
    <property type="match status" value="1"/>
</dbReference>
<organism evidence="4 5">
    <name type="scientific">Streptosporangium longisporum</name>
    <dbReference type="NCBI Taxonomy" id="46187"/>
    <lineage>
        <taxon>Bacteria</taxon>
        <taxon>Bacillati</taxon>
        <taxon>Actinomycetota</taxon>
        <taxon>Actinomycetes</taxon>
        <taxon>Streptosporangiales</taxon>
        <taxon>Streptosporangiaceae</taxon>
        <taxon>Streptosporangium</taxon>
    </lineage>
</organism>
<dbReference type="PROSITE" id="PS50977">
    <property type="entry name" value="HTH_TETR_2"/>
    <property type="match status" value="1"/>
</dbReference>
<evidence type="ECO:0000256" key="1">
    <source>
        <dbReference type="ARBA" id="ARBA00023125"/>
    </source>
</evidence>
<evidence type="ECO:0000256" key="2">
    <source>
        <dbReference type="PROSITE-ProRule" id="PRU00335"/>
    </source>
</evidence>
<proteinExistence type="predicted"/>
<sequence length="211" mass="22693">MGEDLGLRERKKLRTRQALITAALDLFMEKGYEQTTVSEIAAAADVSTRTFFSYFASKEDVVFHDSREGLDRALRTMAEAAPGERAADVLGRVIADGYAALDVDDQVRRGIVPTNRLTMTVPSLRARGLLLLFDGQRELAEALHRACPDELTLVEASAAVGAVVGGAKLATFVAMNQGASPEETLRAGRQAVEFALAGLRARIPHPETAAP</sequence>
<comment type="caution">
    <text evidence="4">The sequence shown here is derived from an EMBL/GenBank/DDBJ whole genome shotgun (WGS) entry which is preliminary data.</text>
</comment>
<dbReference type="EMBL" id="BAAAWD010000006">
    <property type="protein sequence ID" value="GAA3003291.1"/>
    <property type="molecule type" value="Genomic_DNA"/>
</dbReference>
<name>A0ABN3XWG4_9ACTN</name>
<dbReference type="InterPro" id="IPR001647">
    <property type="entry name" value="HTH_TetR"/>
</dbReference>
<dbReference type="InterPro" id="IPR050624">
    <property type="entry name" value="HTH-type_Tx_Regulator"/>
</dbReference>
<dbReference type="Proteomes" id="UP001499930">
    <property type="component" value="Unassembled WGS sequence"/>
</dbReference>
<protein>
    <recommendedName>
        <fullName evidence="3">HTH tetR-type domain-containing protein</fullName>
    </recommendedName>
</protein>
<reference evidence="4 5" key="1">
    <citation type="journal article" date="2019" name="Int. J. Syst. Evol. Microbiol.">
        <title>The Global Catalogue of Microorganisms (GCM) 10K type strain sequencing project: providing services to taxonomists for standard genome sequencing and annotation.</title>
        <authorList>
            <consortium name="The Broad Institute Genomics Platform"/>
            <consortium name="The Broad Institute Genome Sequencing Center for Infectious Disease"/>
            <person name="Wu L."/>
            <person name="Ma J."/>
        </authorList>
    </citation>
    <scope>NUCLEOTIDE SEQUENCE [LARGE SCALE GENOMIC DNA]</scope>
    <source>
        <strain evidence="4 5">JCM 3106</strain>
    </source>
</reference>